<evidence type="ECO:0000313" key="1">
    <source>
        <dbReference type="EMBL" id="KAI5657520.1"/>
    </source>
</evidence>
<evidence type="ECO:0000313" key="2">
    <source>
        <dbReference type="Proteomes" id="UP001060085"/>
    </source>
</evidence>
<proteinExistence type="predicted"/>
<sequence length="119" mass="13388">MASFLETKSRNATFLSVISFSLLLFLQLVGVSLSRFSSGSKVHIIYMGRRPHDDVELLTSITKCSPVSLEDSYNKNSSDQISHSLSLLMSPGPGQRRSSCRVNDLQLQAWLFWFCRKAD</sequence>
<dbReference type="Proteomes" id="UP001060085">
    <property type="component" value="Linkage Group LG06"/>
</dbReference>
<protein>
    <submittedName>
        <fullName evidence="1">Uncharacterized protein</fullName>
    </submittedName>
</protein>
<dbReference type="EMBL" id="CM044706">
    <property type="protein sequence ID" value="KAI5657520.1"/>
    <property type="molecule type" value="Genomic_DNA"/>
</dbReference>
<gene>
    <name evidence="1" type="ORF">M9H77_26313</name>
</gene>
<accession>A0ACC0A9E5</accession>
<organism evidence="1 2">
    <name type="scientific">Catharanthus roseus</name>
    <name type="common">Madagascar periwinkle</name>
    <name type="synonym">Vinca rosea</name>
    <dbReference type="NCBI Taxonomy" id="4058"/>
    <lineage>
        <taxon>Eukaryota</taxon>
        <taxon>Viridiplantae</taxon>
        <taxon>Streptophyta</taxon>
        <taxon>Embryophyta</taxon>
        <taxon>Tracheophyta</taxon>
        <taxon>Spermatophyta</taxon>
        <taxon>Magnoliopsida</taxon>
        <taxon>eudicotyledons</taxon>
        <taxon>Gunneridae</taxon>
        <taxon>Pentapetalae</taxon>
        <taxon>asterids</taxon>
        <taxon>lamiids</taxon>
        <taxon>Gentianales</taxon>
        <taxon>Apocynaceae</taxon>
        <taxon>Rauvolfioideae</taxon>
        <taxon>Vinceae</taxon>
        <taxon>Catharanthinae</taxon>
        <taxon>Catharanthus</taxon>
    </lineage>
</organism>
<keyword evidence="2" id="KW-1185">Reference proteome</keyword>
<reference evidence="2" key="1">
    <citation type="journal article" date="2023" name="Nat. Plants">
        <title>Single-cell RNA sequencing provides a high-resolution roadmap for understanding the multicellular compartmentation of specialized metabolism.</title>
        <authorList>
            <person name="Sun S."/>
            <person name="Shen X."/>
            <person name="Li Y."/>
            <person name="Li Y."/>
            <person name="Wang S."/>
            <person name="Li R."/>
            <person name="Zhang H."/>
            <person name="Shen G."/>
            <person name="Guo B."/>
            <person name="Wei J."/>
            <person name="Xu J."/>
            <person name="St-Pierre B."/>
            <person name="Chen S."/>
            <person name="Sun C."/>
        </authorList>
    </citation>
    <scope>NUCLEOTIDE SEQUENCE [LARGE SCALE GENOMIC DNA]</scope>
</reference>
<comment type="caution">
    <text evidence="1">The sequence shown here is derived from an EMBL/GenBank/DDBJ whole genome shotgun (WGS) entry which is preliminary data.</text>
</comment>
<name>A0ACC0A9E5_CATRO</name>